<evidence type="ECO:0000256" key="1">
    <source>
        <dbReference type="SAM" id="Phobius"/>
    </source>
</evidence>
<evidence type="ECO:0000313" key="3">
    <source>
        <dbReference type="Proteomes" id="UP001203761"/>
    </source>
</evidence>
<accession>A0ABT0QZU0</accession>
<protein>
    <submittedName>
        <fullName evidence="2">Uncharacterized protein</fullName>
    </submittedName>
</protein>
<reference evidence="2" key="1">
    <citation type="submission" date="2022-02" db="EMBL/GenBank/DDBJ databases">
        <authorList>
            <person name="Lee M."/>
            <person name="Kim S.-J."/>
            <person name="Jung M.-Y."/>
        </authorList>
    </citation>
    <scope>NUCLEOTIDE SEQUENCE</scope>
    <source>
        <strain evidence="2">JHP9</strain>
    </source>
</reference>
<keyword evidence="1" id="KW-0472">Membrane</keyword>
<keyword evidence="3" id="KW-1185">Reference proteome</keyword>
<keyword evidence="1" id="KW-0812">Transmembrane</keyword>
<feature type="transmembrane region" description="Helical" evidence="1">
    <location>
        <begin position="36"/>
        <end position="56"/>
    </location>
</feature>
<organism evidence="2 3">
    <name type="scientific">Brachybacterium equifaecis</name>
    <dbReference type="NCBI Taxonomy" id="2910770"/>
    <lineage>
        <taxon>Bacteria</taxon>
        <taxon>Bacillati</taxon>
        <taxon>Actinomycetota</taxon>
        <taxon>Actinomycetes</taxon>
        <taxon>Micrococcales</taxon>
        <taxon>Dermabacteraceae</taxon>
        <taxon>Brachybacterium</taxon>
    </lineage>
</organism>
<comment type="caution">
    <text evidence="2">The sequence shown here is derived from an EMBL/GenBank/DDBJ whole genome shotgun (WGS) entry which is preliminary data.</text>
</comment>
<gene>
    <name evidence="2" type="ORF">Bequi_02295</name>
</gene>
<feature type="transmembrane region" description="Helical" evidence="1">
    <location>
        <begin position="102"/>
        <end position="122"/>
    </location>
</feature>
<evidence type="ECO:0000313" key="2">
    <source>
        <dbReference type="EMBL" id="MCL6422230.1"/>
    </source>
</evidence>
<feature type="transmembrane region" description="Helical" evidence="1">
    <location>
        <begin position="6"/>
        <end position="24"/>
    </location>
</feature>
<proteinExistence type="predicted"/>
<dbReference type="RefSeq" id="WP_249736384.1">
    <property type="nucleotide sequence ID" value="NZ_JAKNCJ010000001.1"/>
</dbReference>
<keyword evidence="1" id="KW-1133">Transmembrane helix</keyword>
<dbReference type="Proteomes" id="UP001203761">
    <property type="component" value="Unassembled WGS sequence"/>
</dbReference>
<dbReference type="EMBL" id="JAKNCJ010000001">
    <property type="protein sequence ID" value="MCL6422230.1"/>
    <property type="molecule type" value="Genomic_DNA"/>
</dbReference>
<sequence length="128" mass="12917">MSSLLWLLPLAVVAFAMWLFMTGLHDMHLARSAARLHRAAALIVPTGPLAAVLAPAGSAADALASAGTPPAADAADAPGAAPRLIALPMHLQDAIDVARDRMIAGGGIFLAFGIIAALVSPLGRGLLI</sequence>
<name>A0ABT0QZU0_9MICO</name>